<keyword evidence="1" id="KW-0540">Nuclease</keyword>
<dbReference type="GO" id="GO:0004527">
    <property type="term" value="F:exonuclease activity"/>
    <property type="evidence" value="ECO:0007669"/>
    <property type="project" value="UniProtKB-KW"/>
</dbReference>
<keyword evidence="1" id="KW-0378">Hydrolase</keyword>
<proteinExistence type="predicted"/>
<sequence length="264" mass="30569">MHLPVALLNDMMGQTRRGEDYIRAQVARYFRIHARRRNLRTPAIQKGILLEQASLDLYNRVTGKNLTLCTESRHNDWLIGRCDVIDGDTIIDLKTCWSADTFRTRRYEWQLRGYMMLYDKPKACTVTVLIDTPPELIGDEDPAPHRVSHIPEAERILVGNEVERDADKEQQIIERARYWQAQYQSKLQETKTMKDYSLKALNGHLHDQIERLMNPDLGEEELKRECVRGAAVAALARESIAIGDLYVRAANIDRNDKIPLLEDK</sequence>
<dbReference type="SUPFAM" id="SSF52980">
    <property type="entry name" value="Restriction endonuclease-like"/>
    <property type="match status" value="1"/>
</dbReference>
<dbReference type="InterPro" id="IPR011335">
    <property type="entry name" value="Restrct_endonuc-II-like"/>
</dbReference>
<name>A0A8S5V6S8_9CAUD</name>
<organism evidence="1">
    <name type="scientific">Myoviridae sp. ctRci5</name>
    <dbReference type="NCBI Taxonomy" id="2825105"/>
    <lineage>
        <taxon>Viruses</taxon>
        <taxon>Duplodnaviria</taxon>
        <taxon>Heunggongvirae</taxon>
        <taxon>Uroviricota</taxon>
        <taxon>Caudoviricetes</taxon>
    </lineage>
</organism>
<dbReference type="InterPro" id="IPR011604">
    <property type="entry name" value="PDDEXK-like_dom_sf"/>
</dbReference>
<dbReference type="Gene3D" id="3.90.320.10">
    <property type="match status" value="1"/>
</dbReference>
<protein>
    <submittedName>
        <fullName evidence="1">Exonuclease</fullName>
    </submittedName>
</protein>
<keyword evidence="1" id="KW-0269">Exonuclease</keyword>
<dbReference type="EMBL" id="BK016208">
    <property type="protein sequence ID" value="DAG02339.1"/>
    <property type="molecule type" value="Genomic_DNA"/>
</dbReference>
<evidence type="ECO:0000313" key="1">
    <source>
        <dbReference type="EMBL" id="DAG02339.1"/>
    </source>
</evidence>
<accession>A0A8S5V6S8</accession>
<reference evidence="1" key="1">
    <citation type="journal article" date="2021" name="Proc. Natl. Acad. Sci. U.S.A.">
        <title>A Catalog of Tens of Thousands of Viruses from Human Metagenomes Reveals Hidden Associations with Chronic Diseases.</title>
        <authorList>
            <person name="Tisza M.J."/>
            <person name="Buck C.B."/>
        </authorList>
    </citation>
    <scope>NUCLEOTIDE SEQUENCE</scope>
    <source>
        <strain evidence="1">CtRci5</strain>
    </source>
</reference>